<evidence type="ECO:0000256" key="1">
    <source>
        <dbReference type="SAM" id="Phobius"/>
    </source>
</evidence>
<sequence length="118" mass="12985">MGTIDLEQRETTFVGATWRERRKGGPGTAIAGRERASEGRSTFLIFFFFSILARFFPHLLCLPRLRYGLTTRNADKTPTGRIQDLSPPAGAVILLYSSSGVGGPAGEETFTEPIFLFV</sequence>
<comment type="caution">
    <text evidence="2">The sequence shown here is derived from an EMBL/GenBank/DDBJ whole genome shotgun (WGS) entry which is preliminary data.</text>
</comment>
<evidence type="ECO:0000313" key="3">
    <source>
        <dbReference type="Proteomes" id="UP000037122"/>
    </source>
</evidence>
<reference evidence="3" key="1">
    <citation type="journal article" date="2015" name="BMC Genomics">
        <title>Draft genome of a commonly misdiagnosed multidrug resistant pathogen Candida auris.</title>
        <authorList>
            <person name="Chatterjee S."/>
            <person name="Alampalli S.V."/>
            <person name="Nageshan R.K."/>
            <person name="Chettiar S.T."/>
            <person name="Joshi S."/>
            <person name="Tatu U.S."/>
        </authorList>
    </citation>
    <scope>NUCLEOTIDE SEQUENCE [LARGE SCALE GENOMIC DNA]</scope>
    <source>
        <strain evidence="3">6684</strain>
    </source>
</reference>
<proteinExistence type="predicted"/>
<gene>
    <name evidence="2" type="ORF">QG37_07272</name>
</gene>
<organism evidence="2 3">
    <name type="scientific">Candidozyma auris</name>
    <name type="common">Yeast</name>
    <name type="synonym">Candida auris</name>
    <dbReference type="NCBI Taxonomy" id="498019"/>
    <lineage>
        <taxon>Eukaryota</taxon>
        <taxon>Fungi</taxon>
        <taxon>Dikarya</taxon>
        <taxon>Ascomycota</taxon>
        <taxon>Saccharomycotina</taxon>
        <taxon>Pichiomycetes</taxon>
        <taxon>Metschnikowiaceae</taxon>
        <taxon>Candidozyma</taxon>
    </lineage>
</organism>
<name>A0A0L0NQH6_CANAR</name>
<dbReference type="AlphaFoldDB" id="A0A0L0NQH6"/>
<protein>
    <submittedName>
        <fullName evidence="2">Uncharacterized protein</fullName>
    </submittedName>
</protein>
<evidence type="ECO:0000313" key="2">
    <source>
        <dbReference type="EMBL" id="KND96386.1"/>
    </source>
</evidence>
<keyword evidence="1" id="KW-0812">Transmembrane</keyword>
<accession>A0A0L0NQH6</accession>
<feature type="transmembrane region" description="Helical" evidence="1">
    <location>
        <begin position="43"/>
        <end position="62"/>
    </location>
</feature>
<keyword evidence="1" id="KW-0472">Membrane</keyword>
<dbReference type="Proteomes" id="UP000037122">
    <property type="component" value="Unassembled WGS sequence"/>
</dbReference>
<keyword evidence="1" id="KW-1133">Transmembrane helix</keyword>
<dbReference type="VEuPathDB" id="FungiDB:QG37_07272"/>
<dbReference type="EMBL" id="LGST01000056">
    <property type="protein sequence ID" value="KND96386.1"/>
    <property type="molecule type" value="Genomic_DNA"/>
</dbReference>